<accession>K0UKQ8</accession>
<organism evidence="3 4">
    <name type="scientific">Mycolicibacterium vaccae ATCC 25954</name>
    <dbReference type="NCBI Taxonomy" id="1194972"/>
    <lineage>
        <taxon>Bacteria</taxon>
        <taxon>Bacillati</taxon>
        <taxon>Actinomycetota</taxon>
        <taxon>Actinomycetes</taxon>
        <taxon>Mycobacteriales</taxon>
        <taxon>Mycobacteriaceae</taxon>
        <taxon>Mycolicibacterium</taxon>
    </lineage>
</organism>
<proteinExistence type="predicted"/>
<dbReference type="GO" id="GO:0004315">
    <property type="term" value="F:3-oxoacyl-[acyl-carrier-protein] synthase activity"/>
    <property type="evidence" value="ECO:0007669"/>
    <property type="project" value="InterPro"/>
</dbReference>
<dbReference type="InterPro" id="IPR020841">
    <property type="entry name" value="PKS_Beta-ketoAc_synthase_dom"/>
</dbReference>
<evidence type="ECO:0000259" key="2">
    <source>
        <dbReference type="PROSITE" id="PS52004"/>
    </source>
</evidence>
<dbReference type="Pfam" id="PF16197">
    <property type="entry name" value="KAsynt_C_assoc"/>
    <property type="match status" value="1"/>
</dbReference>
<sequence>MGSGEQPNGPAPRFAIIGYAARFPGAPDADSYWEVLREGRDAISEVPADRWDVDDFFDPEPGVPGKVVTRRAGFVDDVSGFDAPFFGMSTREVRLMDPQHRLLLETAWRAVEHSGTSPTSLANSNTGVFVGLATHDYLGMASDELTYPEIEAYMAIGTSSAAAAGRISYRLGLQGPAVAVDTACSSSLVAIHQACQALQLGECDMALAGGANVLLTPATMITFSSAHMLAPDGRCKTFDAAADGYVRGEGCGVIVIKRLEDAVADGDRIRAVIRGSAVNQDGASGGLTVPNGVAQQQVIADALRRAGVEPADVGYLEAHGTGTSLGDPIEVQAAGAVLGAGREPGRPLLIGSAKTNIGHLEAAAGIAGVLKVVLALEHATLPKHLNFEKPSPHIPWDRLAVQVVEETTPWERTDRPRIAGVSSFGFAGTNAHVILEEAPDYPAAPTGQPGPAGRFELH</sequence>
<dbReference type="PROSITE" id="PS52004">
    <property type="entry name" value="KS3_2"/>
    <property type="match status" value="1"/>
</dbReference>
<dbReference type="CDD" id="cd00833">
    <property type="entry name" value="PKS"/>
    <property type="match status" value="1"/>
</dbReference>
<dbReference type="SUPFAM" id="SSF53901">
    <property type="entry name" value="Thiolase-like"/>
    <property type="match status" value="1"/>
</dbReference>
<dbReference type="GO" id="GO:0004312">
    <property type="term" value="F:fatty acid synthase activity"/>
    <property type="evidence" value="ECO:0007669"/>
    <property type="project" value="TreeGrafter"/>
</dbReference>
<dbReference type="HOGENOM" id="CLU_000022_16_2_11"/>
<evidence type="ECO:0000313" key="4">
    <source>
        <dbReference type="Proteomes" id="UP000006072"/>
    </source>
</evidence>
<dbReference type="RefSeq" id="WP_003933888.1">
    <property type="nucleotide sequence ID" value="NZ_JH814708.1"/>
</dbReference>
<feature type="domain" description="Ketosynthase family 3 (KS3)" evidence="2">
    <location>
        <begin position="11"/>
        <end position="437"/>
    </location>
</feature>
<name>K0UKQ8_MYCVA</name>
<evidence type="ECO:0000256" key="1">
    <source>
        <dbReference type="ARBA" id="ARBA00022679"/>
    </source>
</evidence>
<dbReference type="GO" id="GO:0006633">
    <property type="term" value="P:fatty acid biosynthetic process"/>
    <property type="evidence" value="ECO:0007669"/>
    <property type="project" value="InterPro"/>
</dbReference>
<dbReference type="PROSITE" id="PS00606">
    <property type="entry name" value="KS3_1"/>
    <property type="match status" value="1"/>
</dbReference>
<dbReference type="PANTHER" id="PTHR43775">
    <property type="entry name" value="FATTY ACID SYNTHASE"/>
    <property type="match status" value="1"/>
</dbReference>
<dbReference type="FunFam" id="3.40.47.10:FF:000019">
    <property type="entry name" value="Polyketide synthase type I"/>
    <property type="match status" value="1"/>
</dbReference>
<protein>
    <submittedName>
        <fullName evidence="3">Beta-ketoacyl synthase</fullName>
    </submittedName>
</protein>
<dbReference type="Gene3D" id="3.40.47.10">
    <property type="match status" value="1"/>
</dbReference>
<keyword evidence="1" id="KW-0808">Transferase</keyword>
<dbReference type="SMART" id="SM00825">
    <property type="entry name" value="PKS_KS"/>
    <property type="match status" value="1"/>
</dbReference>
<dbReference type="Pfam" id="PF00109">
    <property type="entry name" value="ketoacyl-synt"/>
    <property type="match status" value="1"/>
</dbReference>
<feature type="non-terminal residue" evidence="3">
    <location>
        <position position="458"/>
    </location>
</feature>
<gene>
    <name evidence="3" type="ORF">MVAC_24595</name>
</gene>
<dbReference type="AlphaFoldDB" id="K0UKQ8"/>
<dbReference type="Proteomes" id="UP000006072">
    <property type="component" value="Unassembled WGS sequence"/>
</dbReference>
<dbReference type="InterPro" id="IPR014030">
    <property type="entry name" value="Ketoacyl_synth_N"/>
</dbReference>
<dbReference type="Pfam" id="PF02801">
    <property type="entry name" value="Ketoacyl-synt_C"/>
    <property type="match status" value="1"/>
</dbReference>
<evidence type="ECO:0000313" key="3">
    <source>
        <dbReference type="EMBL" id="EJZ05585.1"/>
    </source>
</evidence>
<dbReference type="InterPro" id="IPR018201">
    <property type="entry name" value="Ketoacyl_synth_AS"/>
</dbReference>
<dbReference type="EMBL" id="ALQA01000076">
    <property type="protein sequence ID" value="EJZ05585.1"/>
    <property type="molecule type" value="Genomic_DNA"/>
</dbReference>
<comment type="caution">
    <text evidence="3">The sequence shown here is derived from an EMBL/GenBank/DDBJ whole genome shotgun (WGS) entry which is preliminary data.</text>
</comment>
<dbReference type="eggNOG" id="COG3321">
    <property type="taxonomic scope" value="Bacteria"/>
</dbReference>
<reference evidence="3 4" key="1">
    <citation type="journal article" date="2012" name="J. Bacteriol.">
        <title>Complete Genome Sequence of Mycobacterium vaccae Type Strain ATCC 25954.</title>
        <authorList>
            <person name="Ho Y.S."/>
            <person name="Adroub S.A."/>
            <person name="Abadi M."/>
            <person name="Al Alwan B."/>
            <person name="Alkhateeb R."/>
            <person name="Gao G."/>
            <person name="Ragab A."/>
            <person name="Ali S."/>
            <person name="van Soolingen D."/>
            <person name="Bitter W."/>
            <person name="Pain A."/>
            <person name="Abdallah A.M."/>
        </authorList>
    </citation>
    <scope>NUCLEOTIDE SEQUENCE [LARGE SCALE GENOMIC DNA]</scope>
    <source>
        <strain evidence="3 4">ATCC 25954</strain>
    </source>
</reference>
<dbReference type="InterPro" id="IPR014031">
    <property type="entry name" value="Ketoacyl_synth_C"/>
</dbReference>
<dbReference type="InterPro" id="IPR050091">
    <property type="entry name" value="PKS_NRPS_Biosynth_Enz"/>
</dbReference>
<dbReference type="InterPro" id="IPR032821">
    <property type="entry name" value="PKS_assoc"/>
</dbReference>
<dbReference type="PANTHER" id="PTHR43775:SF51">
    <property type="entry name" value="INACTIVE PHENOLPHTHIOCEROL SYNTHESIS POLYKETIDE SYNTHASE TYPE I PKS1-RELATED"/>
    <property type="match status" value="1"/>
</dbReference>
<keyword evidence="4" id="KW-1185">Reference proteome</keyword>
<dbReference type="InterPro" id="IPR016039">
    <property type="entry name" value="Thiolase-like"/>
</dbReference>